<protein>
    <submittedName>
        <fullName evidence="2">Stage II sporulation protein P</fullName>
    </submittedName>
</protein>
<dbReference type="EMBL" id="JBFRHK010000014">
    <property type="protein sequence ID" value="MEX3747288.1"/>
    <property type="molecule type" value="Genomic_DNA"/>
</dbReference>
<keyword evidence="1" id="KW-0472">Membrane</keyword>
<dbReference type="InterPro" id="IPR010897">
    <property type="entry name" value="Spore_II_P"/>
</dbReference>
<proteinExistence type="predicted"/>
<keyword evidence="3" id="KW-1185">Reference proteome</keyword>
<gene>
    <name evidence="2" type="primary">spoIIP</name>
    <name evidence="2" type="ORF">AB1300_19445</name>
</gene>
<evidence type="ECO:0000256" key="1">
    <source>
        <dbReference type="SAM" id="Phobius"/>
    </source>
</evidence>
<evidence type="ECO:0000313" key="3">
    <source>
        <dbReference type="Proteomes" id="UP001558534"/>
    </source>
</evidence>
<dbReference type="RefSeq" id="WP_368637837.1">
    <property type="nucleotide sequence ID" value="NZ_JBFRHK010000014.1"/>
</dbReference>
<dbReference type="Pfam" id="PF07454">
    <property type="entry name" value="SpoIIP"/>
    <property type="match status" value="1"/>
</dbReference>
<keyword evidence="1" id="KW-1133">Transmembrane helix</keyword>
<keyword evidence="1" id="KW-0812">Transmembrane</keyword>
<sequence>MQNEKDLFDMLKEMYPQHPRKEFVSATENTLRHRARSMRKKRILTKFSVISSSVLVCAFIFSWLIFFNGNSKVSEVIHSFGGASSSYGMDEKEPVVYIYHSHNIESFIPELPTQEVYSEQVYRERAYSDTKNVTLVGKELSRALEEIQVPSIHDETDIAGILKQKGLHFPDSYKVSRENLQKVLAENDSIRMVFDIHRDSNKRRDSTIEIKGKEYARIQFIVSKTSKNYEANKKFATQLHEQLEELYPGLSRGVVEKGIDPPNTYNQDLHDNSLLLNIGGIENTLEETYRTTDVFAQVLKDILEKSK</sequence>
<dbReference type="Proteomes" id="UP001558534">
    <property type="component" value="Unassembled WGS sequence"/>
</dbReference>
<accession>A0ABV3W279</accession>
<feature type="transmembrane region" description="Helical" evidence="1">
    <location>
        <begin position="43"/>
        <end position="66"/>
    </location>
</feature>
<organism evidence="2 3">
    <name type="scientific">Lysinibacillus xylanilyticus</name>
    <dbReference type="NCBI Taxonomy" id="582475"/>
    <lineage>
        <taxon>Bacteria</taxon>
        <taxon>Bacillati</taxon>
        <taxon>Bacillota</taxon>
        <taxon>Bacilli</taxon>
        <taxon>Bacillales</taxon>
        <taxon>Bacillaceae</taxon>
        <taxon>Lysinibacillus</taxon>
    </lineage>
</organism>
<evidence type="ECO:0000313" key="2">
    <source>
        <dbReference type="EMBL" id="MEX3747288.1"/>
    </source>
</evidence>
<reference evidence="2 3" key="1">
    <citation type="submission" date="2024-07" db="EMBL/GenBank/DDBJ databases">
        <title>Characterization of a bacterium isolated from hydrolysated instant sea cucumber by whole-genome sequencing and metabolomics.</title>
        <authorList>
            <person name="Luo X."/>
            <person name="Zhang Z."/>
            <person name="Zheng Z."/>
            <person name="Zhang W."/>
            <person name="Ming T."/>
            <person name="Jiao L."/>
            <person name="Su X."/>
            <person name="Kong F."/>
            <person name="Xu J."/>
        </authorList>
    </citation>
    <scope>NUCLEOTIDE SEQUENCE [LARGE SCALE GENOMIC DNA]</scope>
    <source>
        <strain evidence="2 3">XL-2024</strain>
    </source>
</reference>
<comment type="caution">
    <text evidence="2">The sequence shown here is derived from an EMBL/GenBank/DDBJ whole genome shotgun (WGS) entry which is preliminary data.</text>
</comment>
<name>A0ABV3W279_9BACI</name>
<dbReference type="NCBIfam" id="TIGR02867">
    <property type="entry name" value="spore_II_P"/>
    <property type="match status" value="1"/>
</dbReference>